<keyword evidence="1" id="KW-0813">Transport</keyword>
<reference evidence="4 5" key="1">
    <citation type="journal article" date="2013" name="Genome Announc.">
        <title>Whole-Genome Sequence of the Clinical Strain Corynebacterium argentoratense DSM 44202, Isolated from a Human Throat Specimen.</title>
        <authorList>
            <person name="Bomholt C."/>
            <person name="Glaub A."/>
            <person name="Gravermann K."/>
            <person name="Albersmeier A."/>
            <person name="Brinkrolf K."/>
            <person name="Ruckert C."/>
            <person name="Tauch A."/>
        </authorList>
    </citation>
    <scope>NUCLEOTIDE SEQUENCE [LARGE SCALE GENOMIC DNA]</scope>
    <source>
        <strain evidence="4">DSM 44202</strain>
    </source>
</reference>
<dbReference type="GO" id="GO:0005524">
    <property type="term" value="F:ATP binding"/>
    <property type="evidence" value="ECO:0007669"/>
    <property type="project" value="InterPro"/>
</dbReference>
<dbReference type="InterPro" id="IPR003439">
    <property type="entry name" value="ABC_transporter-like_ATP-bd"/>
</dbReference>
<dbReference type="Gene3D" id="3.40.50.300">
    <property type="entry name" value="P-loop containing nucleotide triphosphate hydrolases"/>
    <property type="match status" value="1"/>
</dbReference>
<keyword evidence="5" id="KW-1185">Reference proteome</keyword>
<accession>U3GY55</accession>
<dbReference type="AlphaFoldDB" id="U3GY55"/>
<dbReference type="Pfam" id="PF00005">
    <property type="entry name" value="ABC_tran"/>
    <property type="match status" value="1"/>
</dbReference>
<sequence>MMGWPSCTASVWADMPVRATSGGQQQLTSLARALAQEPKILLLDEPTSALDITHETSLAEVCFRTEQVNVCFAGITSPKPHT</sequence>
<dbReference type="HOGENOM" id="CLU_2552461_0_0_11"/>
<gene>
    <name evidence="4" type="ORF">CARG_07340</name>
</gene>
<evidence type="ECO:0000256" key="1">
    <source>
        <dbReference type="ARBA" id="ARBA00022448"/>
    </source>
</evidence>
<dbReference type="PANTHER" id="PTHR42794:SF1">
    <property type="entry name" value="HEMIN IMPORT ATP-BINDING PROTEIN HMUV"/>
    <property type="match status" value="1"/>
</dbReference>
<name>U3GY55_9CORY</name>
<organism evidence="4 5">
    <name type="scientific">Corynebacterium argentoratense DSM 44202</name>
    <dbReference type="NCBI Taxonomy" id="1348662"/>
    <lineage>
        <taxon>Bacteria</taxon>
        <taxon>Bacillati</taxon>
        <taxon>Actinomycetota</taxon>
        <taxon>Actinomycetes</taxon>
        <taxon>Mycobacteriales</taxon>
        <taxon>Corynebacteriaceae</taxon>
        <taxon>Corynebacterium</taxon>
    </lineage>
</organism>
<keyword evidence="2" id="KW-1278">Translocase</keyword>
<dbReference type="eggNOG" id="COG1120">
    <property type="taxonomic scope" value="Bacteria"/>
</dbReference>
<evidence type="ECO:0000256" key="2">
    <source>
        <dbReference type="ARBA" id="ARBA00022967"/>
    </source>
</evidence>
<dbReference type="PANTHER" id="PTHR42794">
    <property type="entry name" value="HEMIN IMPORT ATP-BINDING PROTEIN HMUV"/>
    <property type="match status" value="1"/>
</dbReference>
<evidence type="ECO:0000259" key="3">
    <source>
        <dbReference type="Pfam" id="PF00005"/>
    </source>
</evidence>
<dbReference type="Proteomes" id="UP000016943">
    <property type="component" value="Chromosome"/>
</dbReference>
<proteinExistence type="predicted"/>
<dbReference type="GO" id="GO:0016887">
    <property type="term" value="F:ATP hydrolysis activity"/>
    <property type="evidence" value="ECO:0007669"/>
    <property type="project" value="InterPro"/>
</dbReference>
<protein>
    <recommendedName>
        <fullName evidence="3">ABC transporter domain-containing protein</fullName>
    </recommendedName>
</protein>
<dbReference type="EMBL" id="CP006365">
    <property type="protein sequence ID" value="AGU15588.1"/>
    <property type="molecule type" value="Genomic_DNA"/>
</dbReference>
<dbReference type="STRING" id="1348662.CARG_07340"/>
<dbReference type="KEGG" id="caz:CARG_07340"/>
<dbReference type="InterPro" id="IPR027417">
    <property type="entry name" value="P-loop_NTPase"/>
</dbReference>
<feature type="domain" description="ABC transporter" evidence="3">
    <location>
        <begin position="17"/>
        <end position="48"/>
    </location>
</feature>
<dbReference type="SUPFAM" id="SSF52540">
    <property type="entry name" value="P-loop containing nucleoside triphosphate hydrolases"/>
    <property type="match status" value="1"/>
</dbReference>
<evidence type="ECO:0000313" key="4">
    <source>
        <dbReference type="EMBL" id="AGU15588.1"/>
    </source>
</evidence>
<evidence type="ECO:0000313" key="5">
    <source>
        <dbReference type="Proteomes" id="UP000016943"/>
    </source>
</evidence>